<comment type="function">
    <text evidence="5">Catalyzes the phosphorylation of the 3'-hydroxyl group of dephosphocoenzyme A to form coenzyme A.</text>
</comment>
<comment type="similarity">
    <text evidence="1 5">Belongs to the CoaE family.</text>
</comment>
<dbReference type="InterPro" id="IPR001977">
    <property type="entry name" value="Depp_CoAkinase"/>
</dbReference>
<accession>A0A7S6WRI2</accession>
<keyword evidence="2 5" id="KW-0547">Nucleotide-binding</keyword>
<reference evidence="6 7" key="1">
    <citation type="submission" date="2020-09" db="EMBL/GenBank/DDBJ databases">
        <title>Characterization of Treponema spp. from bovine digital dermatitis in Korea.</title>
        <authorList>
            <person name="Espiritu H.M."/>
            <person name="Cho Y.I."/>
            <person name="Mamuad L."/>
        </authorList>
    </citation>
    <scope>NUCLEOTIDE SEQUENCE [LARGE SCALE GENOMIC DNA]</scope>
    <source>
        <strain evidence="6 7">KS1</strain>
    </source>
</reference>
<evidence type="ECO:0000256" key="3">
    <source>
        <dbReference type="ARBA" id="ARBA00022840"/>
    </source>
</evidence>
<dbReference type="CDD" id="cd02022">
    <property type="entry name" value="DPCK"/>
    <property type="match status" value="1"/>
</dbReference>
<evidence type="ECO:0000313" key="6">
    <source>
        <dbReference type="EMBL" id="QOW61991.1"/>
    </source>
</evidence>
<dbReference type="GO" id="GO:0005524">
    <property type="term" value="F:ATP binding"/>
    <property type="evidence" value="ECO:0007669"/>
    <property type="project" value="UniProtKB-UniRule"/>
</dbReference>
<dbReference type="PROSITE" id="PS51219">
    <property type="entry name" value="DPCK"/>
    <property type="match status" value="1"/>
</dbReference>
<dbReference type="AlphaFoldDB" id="A0A7S6WRI2"/>
<dbReference type="GO" id="GO:0004140">
    <property type="term" value="F:dephospho-CoA kinase activity"/>
    <property type="evidence" value="ECO:0007669"/>
    <property type="project" value="UniProtKB-UniRule"/>
</dbReference>
<dbReference type="Proteomes" id="UP000593915">
    <property type="component" value="Chromosome"/>
</dbReference>
<dbReference type="EC" id="2.7.1.24" evidence="5"/>
<evidence type="ECO:0000313" key="7">
    <source>
        <dbReference type="Proteomes" id="UP000593915"/>
    </source>
</evidence>
<dbReference type="SUPFAM" id="SSF52540">
    <property type="entry name" value="P-loop containing nucleoside triphosphate hydrolases"/>
    <property type="match status" value="1"/>
</dbReference>
<dbReference type="RefSeq" id="WP_024467822.1">
    <property type="nucleotide sequence ID" value="NZ_CP061839.1"/>
</dbReference>
<dbReference type="UniPathway" id="UPA00241">
    <property type="reaction ID" value="UER00356"/>
</dbReference>
<evidence type="ECO:0000256" key="1">
    <source>
        <dbReference type="ARBA" id="ARBA00009018"/>
    </source>
</evidence>
<comment type="pathway">
    <text evidence="5">Cofactor biosynthesis; coenzyme A biosynthesis; CoA from (R)-pantothenate: step 5/5.</text>
</comment>
<evidence type="ECO:0000256" key="5">
    <source>
        <dbReference type="HAMAP-Rule" id="MF_00376"/>
    </source>
</evidence>
<evidence type="ECO:0000256" key="2">
    <source>
        <dbReference type="ARBA" id="ARBA00022741"/>
    </source>
</evidence>
<keyword evidence="5" id="KW-0808">Transferase</keyword>
<dbReference type="GO" id="GO:0005737">
    <property type="term" value="C:cytoplasm"/>
    <property type="evidence" value="ECO:0007669"/>
    <property type="project" value="UniProtKB-SubCell"/>
</dbReference>
<dbReference type="HAMAP" id="MF_00376">
    <property type="entry name" value="Dephospho_CoA_kinase"/>
    <property type="match status" value="1"/>
</dbReference>
<keyword evidence="4 5" id="KW-0173">Coenzyme A biosynthesis</keyword>
<dbReference type="Pfam" id="PF01121">
    <property type="entry name" value="CoaE"/>
    <property type="match status" value="1"/>
</dbReference>
<feature type="binding site" evidence="5">
    <location>
        <begin position="20"/>
        <end position="25"/>
    </location>
    <ligand>
        <name>ATP</name>
        <dbReference type="ChEBI" id="CHEBI:30616"/>
    </ligand>
</feature>
<keyword evidence="5" id="KW-0963">Cytoplasm</keyword>
<dbReference type="EMBL" id="CP061839">
    <property type="protein sequence ID" value="QOW61991.1"/>
    <property type="molecule type" value="Genomic_DNA"/>
</dbReference>
<keyword evidence="5 6" id="KW-0418">Kinase</keyword>
<gene>
    <name evidence="5" type="primary">coaE</name>
    <name evidence="6" type="ORF">IFE08_06575</name>
</gene>
<dbReference type="InterPro" id="IPR027417">
    <property type="entry name" value="P-loop_NTPase"/>
</dbReference>
<comment type="subcellular location">
    <subcellularLocation>
        <location evidence="5">Cytoplasm</location>
    </subcellularLocation>
</comment>
<evidence type="ECO:0000256" key="4">
    <source>
        <dbReference type="ARBA" id="ARBA00022993"/>
    </source>
</evidence>
<comment type="catalytic activity">
    <reaction evidence="5">
        <text>3'-dephospho-CoA + ATP = ADP + CoA + H(+)</text>
        <dbReference type="Rhea" id="RHEA:18245"/>
        <dbReference type="ChEBI" id="CHEBI:15378"/>
        <dbReference type="ChEBI" id="CHEBI:30616"/>
        <dbReference type="ChEBI" id="CHEBI:57287"/>
        <dbReference type="ChEBI" id="CHEBI:57328"/>
        <dbReference type="ChEBI" id="CHEBI:456216"/>
        <dbReference type="EC" id="2.7.1.24"/>
    </reaction>
</comment>
<organism evidence="6 7">
    <name type="scientific">Treponema pedis</name>
    <dbReference type="NCBI Taxonomy" id="409322"/>
    <lineage>
        <taxon>Bacteria</taxon>
        <taxon>Pseudomonadati</taxon>
        <taxon>Spirochaetota</taxon>
        <taxon>Spirochaetia</taxon>
        <taxon>Spirochaetales</taxon>
        <taxon>Treponemataceae</taxon>
        <taxon>Treponema</taxon>
    </lineage>
</organism>
<dbReference type="Gene3D" id="3.40.50.300">
    <property type="entry name" value="P-loop containing nucleotide triphosphate hydrolases"/>
    <property type="match status" value="1"/>
</dbReference>
<dbReference type="GO" id="GO:0015937">
    <property type="term" value="P:coenzyme A biosynthetic process"/>
    <property type="evidence" value="ECO:0007669"/>
    <property type="project" value="UniProtKB-UniRule"/>
</dbReference>
<proteinExistence type="inferred from homology"/>
<sequence>METFKENKEPVLIGLSGESCAGKNEAALILQKQGFFCIDADKISAKIFRKNEDKIFHLFKNEAEKKGISLKNEEGKFDKKKFALLVFSDSALLKRQEDFILPEIEKEIREKILTAFKACPSRPIVLNAPTLHKTSLAKECKFIFYITAPKIVRIWRAKKRDGLPLTEIFARFSKQKEFFSQYFCLNADIVIVKNLGSFARFEQKLLQELKTKGLLR</sequence>
<name>A0A7S6WRI2_9SPIR</name>
<protein>
    <recommendedName>
        <fullName evidence="5">Dephospho-CoA kinase</fullName>
        <ecNumber evidence="5">2.7.1.24</ecNumber>
    </recommendedName>
    <alternativeName>
        <fullName evidence="5">Dephosphocoenzyme A kinase</fullName>
    </alternativeName>
</protein>
<keyword evidence="3 5" id="KW-0067">ATP-binding</keyword>